<name>A0A4D9EHR3_9SAUR</name>
<gene>
    <name evidence="7" type="ORF">DR999_PMT11465</name>
</gene>
<evidence type="ECO:0000256" key="2">
    <source>
        <dbReference type="ARBA" id="ARBA00005292"/>
    </source>
</evidence>
<dbReference type="Pfam" id="PF15180">
    <property type="entry name" value="NPBW"/>
    <property type="match status" value="1"/>
</dbReference>
<dbReference type="PANTHER" id="PTHR28553">
    <property type="entry name" value="NEUROPEPTIDE B"/>
    <property type="match status" value="1"/>
</dbReference>
<dbReference type="OrthoDB" id="9942334at2759"/>
<sequence length="194" mass="19939">MSGGAGPAPPSSPLRPTHRLGPGDPAPLSPPRAPGPASAEPRQAPPPPARRRYKGRPMAAPQSEPPPDPAGTMQRTRALLCLALAALLGPPAQAWYKQAAGPSSYSVGRASGLLSGIRRAPHVRRAESGTDSAEHRAALLPPEPPDPALRSTALCVKDLALELPNCQLLSGAPSTIQCKADVTVSLDPSDCTST</sequence>
<feature type="compositionally biased region" description="Basic and acidic residues" evidence="6">
    <location>
        <begin position="124"/>
        <end position="137"/>
    </location>
</feature>
<feature type="compositionally biased region" description="Pro residues" evidence="6">
    <location>
        <begin position="24"/>
        <end position="34"/>
    </location>
</feature>
<accession>A0A4D9EHR3</accession>
<feature type="region of interest" description="Disordered" evidence="6">
    <location>
        <begin position="123"/>
        <end position="145"/>
    </location>
</feature>
<protein>
    <submittedName>
        <fullName evidence="7">IQ domain-containing protein G</fullName>
    </submittedName>
</protein>
<reference evidence="7 8" key="2">
    <citation type="submission" date="2019-04" db="EMBL/GenBank/DDBJ databases">
        <title>The genome sequence of big-headed turtle.</title>
        <authorList>
            <person name="Gong S."/>
        </authorList>
    </citation>
    <scope>NUCLEOTIDE SEQUENCE [LARGE SCALE GENOMIC DNA]</scope>
    <source>
        <strain evidence="7">DO16091913</strain>
        <tissue evidence="7">Muscle</tissue>
    </source>
</reference>
<organism evidence="7 8">
    <name type="scientific">Platysternon megacephalum</name>
    <name type="common">big-headed turtle</name>
    <dbReference type="NCBI Taxonomy" id="55544"/>
    <lineage>
        <taxon>Eukaryota</taxon>
        <taxon>Metazoa</taxon>
        <taxon>Chordata</taxon>
        <taxon>Craniata</taxon>
        <taxon>Vertebrata</taxon>
        <taxon>Euteleostomi</taxon>
        <taxon>Archelosauria</taxon>
        <taxon>Testudinata</taxon>
        <taxon>Testudines</taxon>
        <taxon>Cryptodira</taxon>
        <taxon>Durocryptodira</taxon>
        <taxon>Testudinoidea</taxon>
        <taxon>Platysternidae</taxon>
        <taxon>Platysternon</taxon>
    </lineage>
</organism>
<dbReference type="EMBL" id="QXTE01000107">
    <property type="protein sequence ID" value="TFK05834.1"/>
    <property type="molecule type" value="Genomic_DNA"/>
</dbReference>
<comment type="caution">
    <text evidence="7">The sequence shown here is derived from an EMBL/GenBank/DDBJ whole genome shotgun (WGS) entry which is preliminary data.</text>
</comment>
<evidence type="ECO:0000256" key="1">
    <source>
        <dbReference type="ARBA" id="ARBA00004613"/>
    </source>
</evidence>
<keyword evidence="5" id="KW-0732">Signal</keyword>
<reference evidence="7 8" key="1">
    <citation type="submission" date="2019-04" db="EMBL/GenBank/DDBJ databases">
        <title>Draft genome of the big-headed turtle Platysternon megacephalum.</title>
        <authorList>
            <person name="Gong S."/>
        </authorList>
    </citation>
    <scope>NUCLEOTIDE SEQUENCE [LARGE SCALE GENOMIC DNA]</scope>
    <source>
        <strain evidence="7">DO16091913</strain>
        <tissue evidence="7">Muscle</tissue>
    </source>
</reference>
<dbReference type="InterPro" id="IPR013298">
    <property type="entry name" value="Neuropept_B_pre"/>
</dbReference>
<proteinExistence type="inferred from homology"/>
<dbReference type="GO" id="GO:0005576">
    <property type="term" value="C:extracellular region"/>
    <property type="evidence" value="ECO:0007669"/>
    <property type="project" value="UniProtKB-SubCell"/>
</dbReference>
<comment type="subcellular location">
    <subcellularLocation>
        <location evidence="1">Secreted</location>
    </subcellularLocation>
</comment>
<keyword evidence="8" id="KW-1185">Reference proteome</keyword>
<dbReference type="InterPro" id="IPR013297">
    <property type="entry name" value="Neuropept_BW_pre"/>
</dbReference>
<keyword evidence="3" id="KW-0964">Secreted</keyword>
<evidence type="ECO:0000313" key="7">
    <source>
        <dbReference type="EMBL" id="TFK05834.1"/>
    </source>
</evidence>
<evidence type="ECO:0000256" key="6">
    <source>
        <dbReference type="SAM" id="MobiDB-lite"/>
    </source>
</evidence>
<comment type="similarity">
    <text evidence="2">Belongs to the neuropeptide B/W family.</text>
</comment>
<dbReference type="GO" id="GO:0007186">
    <property type="term" value="P:G protein-coupled receptor signaling pathway"/>
    <property type="evidence" value="ECO:0007669"/>
    <property type="project" value="TreeGrafter"/>
</dbReference>
<dbReference type="PRINTS" id="PR01888">
    <property type="entry name" value="NROPEPTIDEBW"/>
</dbReference>
<dbReference type="PANTHER" id="PTHR28553:SF1">
    <property type="entry name" value="NEUROPEPTIDE B"/>
    <property type="match status" value="1"/>
</dbReference>
<evidence type="ECO:0000256" key="3">
    <source>
        <dbReference type="ARBA" id="ARBA00022525"/>
    </source>
</evidence>
<dbReference type="STRING" id="55544.A0A4D9EHR3"/>
<dbReference type="PRINTS" id="PR01889">
    <property type="entry name" value="PPNRPEPTIDEB"/>
</dbReference>
<dbReference type="GO" id="GO:0007631">
    <property type="term" value="P:feeding behavior"/>
    <property type="evidence" value="ECO:0007669"/>
    <property type="project" value="TreeGrafter"/>
</dbReference>
<evidence type="ECO:0000256" key="4">
    <source>
        <dbReference type="ARBA" id="ARBA00022685"/>
    </source>
</evidence>
<evidence type="ECO:0000256" key="5">
    <source>
        <dbReference type="ARBA" id="ARBA00022729"/>
    </source>
</evidence>
<dbReference type="GO" id="GO:0001664">
    <property type="term" value="F:G protein-coupled receptor binding"/>
    <property type="evidence" value="ECO:0007669"/>
    <property type="project" value="InterPro"/>
</dbReference>
<dbReference type="Proteomes" id="UP000297703">
    <property type="component" value="Unassembled WGS sequence"/>
</dbReference>
<dbReference type="AlphaFoldDB" id="A0A4D9EHR3"/>
<feature type="region of interest" description="Disordered" evidence="6">
    <location>
        <begin position="1"/>
        <end position="72"/>
    </location>
</feature>
<keyword evidence="4" id="KW-0165">Cleavage on pair of basic residues</keyword>
<evidence type="ECO:0000313" key="8">
    <source>
        <dbReference type="Proteomes" id="UP000297703"/>
    </source>
</evidence>